<proteinExistence type="predicted"/>
<dbReference type="InterPro" id="IPR008962">
    <property type="entry name" value="PapD-like_sf"/>
</dbReference>
<dbReference type="PANTHER" id="PTHR30251:SF4">
    <property type="entry name" value="SLR1668 PROTEIN"/>
    <property type="match status" value="1"/>
</dbReference>
<evidence type="ECO:0000259" key="2">
    <source>
        <dbReference type="Pfam" id="PF00345"/>
    </source>
</evidence>
<evidence type="ECO:0000313" key="4">
    <source>
        <dbReference type="Proteomes" id="UP000570493"/>
    </source>
</evidence>
<reference evidence="3" key="1">
    <citation type="submission" date="2020-04" db="EMBL/GenBank/DDBJ databases">
        <title>Genome Sequencing for Pseudoaltermonas arctica.</title>
        <authorList>
            <person name="Elkins N.S."/>
        </authorList>
    </citation>
    <scope>NUCLEOTIDE SEQUENCE [LARGE SCALE GENOMIC DNA]</scope>
    <source>
        <strain evidence="3">NEC-BIFX-2020_0012</strain>
    </source>
</reference>
<dbReference type="Gene3D" id="2.60.40.10">
    <property type="entry name" value="Immunoglobulins"/>
    <property type="match status" value="1"/>
</dbReference>
<evidence type="ECO:0000313" key="3">
    <source>
        <dbReference type="EMBL" id="NMM40922.1"/>
    </source>
</evidence>
<name>A0A7Y0DSM6_9GAMM</name>
<dbReference type="AlphaFoldDB" id="A0A7Y0DSM6"/>
<dbReference type="SUPFAM" id="SSF49354">
    <property type="entry name" value="PapD-like"/>
    <property type="match status" value="1"/>
</dbReference>
<protein>
    <submittedName>
        <fullName evidence="3">Molecular chaperone</fullName>
    </submittedName>
</protein>
<sequence>MFNKLTVILLLSFCFFSQAVMANLLISPTRISFDERQRTAKVTVINTSDEYKTYRVHWSEKQSTSTGGYVTLLEPTATSLSPMTRLSPKQMRLAPGEKQTVKIAIRKPKQLANGEYRSHLLFQALPNENPNSTSSIKINMIMSYSIPVILREHAEVPKVFIEQAQVIKNQGNQRLQFKLKLNRETHFSSYGKLTAFYQQNANAKLEAIAEIGNLSIYSDVKNAEVMLSLFSDKTLDKPGTVIFKYIGADEYQDINFAEYALAISPKMLQL</sequence>
<dbReference type="InterPro" id="IPR050643">
    <property type="entry name" value="Periplasmic_pilus_chap"/>
</dbReference>
<evidence type="ECO:0000256" key="1">
    <source>
        <dbReference type="SAM" id="SignalP"/>
    </source>
</evidence>
<dbReference type="RefSeq" id="WP_149981655.1">
    <property type="nucleotide sequence ID" value="NZ_JABBMT010000010.1"/>
</dbReference>
<feature type="chain" id="PRO_5030586650" evidence="1">
    <location>
        <begin position="23"/>
        <end position="270"/>
    </location>
</feature>
<dbReference type="EMBL" id="JABBMT010000010">
    <property type="protein sequence ID" value="NMM40922.1"/>
    <property type="molecule type" value="Genomic_DNA"/>
</dbReference>
<accession>A0A7Y0DSM6</accession>
<dbReference type="Pfam" id="PF00345">
    <property type="entry name" value="PapD_N"/>
    <property type="match status" value="1"/>
</dbReference>
<dbReference type="Proteomes" id="UP000570493">
    <property type="component" value="Unassembled WGS sequence"/>
</dbReference>
<keyword evidence="1" id="KW-0732">Signal</keyword>
<gene>
    <name evidence="3" type="ORF">HHO47_08850</name>
</gene>
<dbReference type="GO" id="GO:0071555">
    <property type="term" value="P:cell wall organization"/>
    <property type="evidence" value="ECO:0007669"/>
    <property type="project" value="InterPro"/>
</dbReference>
<dbReference type="InterPro" id="IPR013783">
    <property type="entry name" value="Ig-like_fold"/>
</dbReference>
<organism evidence="3 4">
    <name type="scientific">Pseudoalteromonas arctica</name>
    <dbReference type="NCBI Taxonomy" id="394751"/>
    <lineage>
        <taxon>Bacteria</taxon>
        <taxon>Pseudomonadati</taxon>
        <taxon>Pseudomonadota</taxon>
        <taxon>Gammaproteobacteria</taxon>
        <taxon>Alteromonadales</taxon>
        <taxon>Pseudoalteromonadaceae</taxon>
        <taxon>Pseudoalteromonas</taxon>
    </lineage>
</organism>
<dbReference type="PANTHER" id="PTHR30251">
    <property type="entry name" value="PILUS ASSEMBLY CHAPERONE"/>
    <property type="match status" value="1"/>
</dbReference>
<dbReference type="GO" id="GO:0030288">
    <property type="term" value="C:outer membrane-bounded periplasmic space"/>
    <property type="evidence" value="ECO:0007669"/>
    <property type="project" value="InterPro"/>
</dbReference>
<keyword evidence="4" id="KW-1185">Reference proteome</keyword>
<feature type="signal peptide" evidence="1">
    <location>
        <begin position="1"/>
        <end position="22"/>
    </location>
</feature>
<dbReference type="InterPro" id="IPR016147">
    <property type="entry name" value="Pili_assmbl_chaperone_N"/>
</dbReference>
<comment type="caution">
    <text evidence="3">The sequence shown here is derived from an EMBL/GenBank/DDBJ whole genome shotgun (WGS) entry which is preliminary data.</text>
</comment>
<feature type="domain" description="Pili assembly chaperone N-terminal" evidence="2">
    <location>
        <begin position="26"/>
        <end position="151"/>
    </location>
</feature>